<accession>A0A3L0VX69</accession>
<name>A0A3L0VX69_ECOLX</name>
<proteinExistence type="predicted"/>
<dbReference type="AlphaFoldDB" id="A0A3L0VX69"/>
<reference evidence="1" key="1">
    <citation type="submission" date="2018-10" db="EMBL/GenBank/DDBJ databases">
        <authorList>
            <consortium name="NARMS: The National Antimicrobial Resistance Monitoring System"/>
        </authorList>
    </citation>
    <scope>NUCLEOTIDE SEQUENCE [LARGE SCALE GENOMIC DNA]</scope>
    <source>
        <strain evidence="1">CVM N17EC0388</strain>
    </source>
</reference>
<evidence type="ECO:0000313" key="1">
    <source>
        <dbReference type="EMBL" id="MHO04606.1"/>
    </source>
</evidence>
<sequence length="192" mass="21910">MHSWELLSLLKRLWGYSYQDIASIVGVHRSNLSTFVNKAGKVKSVSQENITSALSFLGVSDEGVMLPIVHNWTLTSELLSEDEGLLLQLRALLNANKFVDVRYYRSLGGVFYVAGVSSLGPRFLIQLPRMDFDSVEQILANLEATPGYQTDLDAELYELRLQPSKYLFDRIFYWLSQRVVDDFLEKNEVTHV</sequence>
<dbReference type="EMBL" id="RNRV01000013">
    <property type="protein sequence ID" value="MHO04606.1"/>
    <property type="molecule type" value="Genomic_DNA"/>
</dbReference>
<gene>
    <name evidence="1" type="ORF">D9F05_09500</name>
</gene>
<comment type="caution">
    <text evidence="1">The sequence shown here is derived from an EMBL/GenBank/DDBJ whole genome shotgun (WGS) entry which is preliminary data.</text>
</comment>
<organism evidence="1">
    <name type="scientific">Escherichia coli</name>
    <dbReference type="NCBI Taxonomy" id="562"/>
    <lineage>
        <taxon>Bacteria</taxon>
        <taxon>Pseudomonadati</taxon>
        <taxon>Pseudomonadota</taxon>
        <taxon>Gammaproteobacteria</taxon>
        <taxon>Enterobacterales</taxon>
        <taxon>Enterobacteriaceae</taxon>
        <taxon>Escherichia</taxon>
    </lineage>
</organism>
<protein>
    <submittedName>
        <fullName evidence="1">Uncharacterized protein</fullName>
    </submittedName>
</protein>